<organism evidence="8 9">
    <name type="scientific">Ophiocordyceps sinensis</name>
    <dbReference type="NCBI Taxonomy" id="72228"/>
    <lineage>
        <taxon>Eukaryota</taxon>
        <taxon>Fungi</taxon>
        <taxon>Dikarya</taxon>
        <taxon>Ascomycota</taxon>
        <taxon>Pezizomycotina</taxon>
        <taxon>Sordariomycetes</taxon>
        <taxon>Hypocreomycetidae</taxon>
        <taxon>Hypocreales</taxon>
        <taxon>Ophiocordycipitaceae</taxon>
        <taxon>Ophiocordyceps</taxon>
    </lineage>
</organism>
<feature type="transmembrane region" description="Helical" evidence="6">
    <location>
        <begin position="107"/>
        <end position="132"/>
    </location>
</feature>
<dbReference type="InterPro" id="IPR033118">
    <property type="entry name" value="EXPERA"/>
</dbReference>
<evidence type="ECO:0000256" key="1">
    <source>
        <dbReference type="ARBA" id="ARBA00004141"/>
    </source>
</evidence>
<evidence type="ECO:0000313" key="9">
    <source>
        <dbReference type="Proteomes" id="UP000557566"/>
    </source>
</evidence>
<dbReference type="InterPro" id="IPR051987">
    <property type="entry name" value="Sigma-2_receptor-like"/>
</dbReference>
<keyword evidence="2 5" id="KW-0812">Transmembrane</keyword>
<sequence>MASPKPRRDWLYLAIIGTQLAGMLVLDLVPFYPRPLWHPPSSPLHALVSLRALYASRSGDPYFAAPDVQAHEPWLRLCFYVEALVQLPLAAYLVYQLASFRRASGPAELAALAFGCVTAVCASACCFDLWHMGPDRLSESHKPALLYGAYLPFAAVPAVMAVDMYLRLLPRVRDDSNVQAEKKRV</sequence>
<keyword evidence="3 5" id="KW-1133">Transmembrane helix</keyword>
<accession>A0A8H4LV29</accession>
<dbReference type="PROSITE" id="PS51751">
    <property type="entry name" value="EXPERA"/>
    <property type="match status" value="1"/>
</dbReference>
<protein>
    <recommendedName>
        <fullName evidence="7">EXPERA domain-containing protein</fullName>
    </recommendedName>
</protein>
<feature type="domain" description="EXPERA" evidence="7">
    <location>
        <begin position="8"/>
        <end position="161"/>
    </location>
</feature>
<dbReference type="PANTHER" id="PTHR31204">
    <property type="entry name" value="SIGMA INTRACELLULAR RECEPTOR 2"/>
    <property type="match status" value="1"/>
</dbReference>
<proteinExistence type="predicted"/>
<dbReference type="Proteomes" id="UP000557566">
    <property type="component" value="Unassembled WGS sequence"/>
</dbReference>
<keyword evidence="9" id="KW-1185">Reference proteome</keyword>
<dbReference type="Pfam" id="PF05241">
    <property type="entry name" value="EBP"/>
    <property type="match status" value="1"/>
</dbReference>
<dbReference type="PANTHER" id="PTHR31204:SF1">
    <property type="entry name" value="SIGMA INTRACELLULAR RECEPTOR 2"/>
    <property type="match status" value="1"/>
</dbReference>
<feature type="transmembrane region" description="Helical" evidence="6">
    <location>
        <begin position="12"/>
        <end position="32"/>
    </location>
</feature>
<comment type="subcellular location">
    <subcellularLocation>
        <location evidence="1">Membrane</location>
        <topology evidence="1">Multi-pass membrane protein</topology>
    </subcellularLocation>
</comment>
<keyword evidence="4 5" id="KW-0472">Membrane</keyword>
<comment type="caution">
    <text evidence="8">The sequence shown here is derived from an EMBL/GenBank/DDBJ whole genome shotgun (WGS) entry which is preliminary data.</text>
</comment>
<evidence type="ECO:0000259" key="7">
    <source>
        <dbReference type="PROSITE" id="PS51751"/>
    </source>
</evidence>
<dbReference type="GO" id="GO:0005783">
    <property type="term" value="C:endoplasmic reticulum"/>
    <property type="evidence" value="ECO:0007669"/>
    <property type="project" value="TreeGrafter"/>
</dbReference>
<evidence type="ECO:0000256" key="4">
    <source>
        <dbReference type="ARBA" id="ARBA00023136"/>
    </source>
</evidence>
<dbReference type="GO" id="GO:0016020">
    <property type="term" value="C:membrane"/>
    <property type="evidence" value="ECO:0007669"/>
    <property type="project" value="UniProtKB-SubCell"/>
</dbReference>
<reference evidence="8 9" key="1">
    <citation type="journal article" date="2020" name="Genome Biol. Evol.">
        <title>A new high-quality draft genome assembly of the Chinese cordyceps Ophiocordyceps sinensis.</title>
        <authorList>
            <person name="Shu R."/>
            <person name="Zhang J."/>
            <person name="Meng Q."/>
            <person name="Zhang H."/>
            <person name="Zhou G."/>
            <person name="Li M."/>
            <person name="Wu P."/>
            <person name="Zhao Y."/>
            <person name="Chen C."/>
            <person name="Qin Q."/>
        </authorList>
    </citation>
    <scope>NUCLEOTIDE SEQUENCE [LARGE SCALE GENOMIC DNA]</scope>
    <source>
        <strain evidence="8 9">IOZ07</strain>
    </source>
</reference>
<evidence type="ECO:0000256" key="5">
    <source>
        <dbReference type="PROSITE-ProRule" id="PRU01087"/>
    </source>
</evidence>
<evidence type="ECO:0000256" key="2">
    <source>
        <dbReference type="ARBA" id="ARBA00022692"/>
    </source>
</evidence>
<dbReference type="AlphaFoldDB" id="A0A8H4LV29"/>
<evidence type="ECO:0000313" key="8">
    <source>
        <dbReference type="EMBL" id="KAF4506134.1"/>
    </source>
</evidence>
<gene>
    <name evidence="8" type="ORF">G6O67_006250</name>
</gene>
<evidence type="ECO:0000256" key="3">
    <source>
        <dbReference type="ARBA" id="ARBA00022989"/>
    </source>
</evidence>
<evidence type="ECO:0000256" key="6">
    <source>
        <dbReference type="SAM" id="Phobius"/>
    </source>
</evidence>
<name>A0A8H4LV29_9HYPO</name>
<feature type="transmembrane region" description="Helical" evidence="6">
    <location>
        <begin position="144"/>
        <end position="166"/>
    </location>
</feature>
<dbReference type="EMBL" id="JAAVMX010000007">
    <property type="protein sequence ID" value="KAF4506134.1"/>
    <property type="molecule type" value="Genomic_DNA"/>
</dbReference>
<dbReference type="OrthoDB" id="433124at2759"/>